<reference evidence="2" key="2">
    <citation type="journal article" date="2015" name="Data Brief">
        <title>Shoot transcriptome of the giant reed, Arundo donax.</title>
        <authorList>
            <person name="Barrero R.A."/>
            <person name="Guerrero F.D."/>
            <person name="Moolhuijzen P."/>
            <person name="Goolsby J.A."/>
            <person name="Tidwell J."/>
            <person name="Bellgard S.E."/>
            <person name="Bellgard M.I."/>
        </authorList>
    </citation>
    <scope>NUCLEOTIDE SEQUENCE</scope>
    <source>
        <tissue evidence="2">Shoot tissue taken approximately 20 cm above the soil surface</tissue>
    </source>
</reference>
<proteinExistence type="predicted"/>
<evidence type="ECO:0000256" key="1">
    <source>
        <dbReference type="SAM" id="SignalP"/>
    </source>
</evidence>
<dbReference type="AlphaFoldDB" id="A0A0A8YW75"/>
<accession>A0A0A8YW75</accession>
<feature type="signal peptide" evidence="1">
    <location>
        <begin position="1"/>
        <end position="17"/>
    </location>
</feature>
<name>A0A0A8YW75_ARUDO</name>
<keyword evidence="1" id="KW-0732">Signal</keyword>
<feature type="chain" id="PRO_5002042244" evidence="1">
    <location>
        <begin position="18"/>
        <end position="31"/>
    </location>
</feature>
<reference evidence="2" key="1">
    <citation type="submission" date="2014-09" db="EMBL/GenBank/DDBJ databases">
        <authorList>
            <person name="Magalhaes I.L.F."/>
            <person name="Oliveira U."/>
            <person name="Santos F.R."/>
            <person name="Vidigal T.H.D.A."/>
            <person name="Brescovit A.D."/>
            <person name="Santos A.J."/>
        </authorList>
    </citation>
    <scope>NUCLEOTIDE SEQUENCE</scope>
    <source>
        <tissue evidence="2">Shoot tissue taken approximately 20 cm above the soil surface</tissue>
    </source>
</reference>
<sequence>MLWRIVVMATCTSLSLCFDPYMNNQARNEYY</sequence>
<dbReference type="EMBL" id="GBRH01266501">
    <property type="protein sequence ID" value="JAD31394.1"/>
    <property type="molecule type" value="Transcribed_RNA"/>
</dbReference>
<organism evidence="2">
    <name type="scientific">Arundo donax</name>
    <name type="common">Giant reed</name>
    <name type="synonym">Donax arundinaceus</name>
    <dbReference type="NCBI Taxonomy" id="35708"/>
    <lineage>
        <taxon>Eukaryota</taxon>
        <taxon>Viridiplantae</taxon>
        <taxon>Streptophyta</taxon>
        <taxon>Embryophyta</taxon>
        <taxon>Tracheophyta</taxon>
        <taxon>Spermatophyta</taxon>
        <taxon>Magnoliopsida</taxon>
        <taxon>Liliopsida</taxon>
        <taxon>Poales</taxon>
        <taxon>Poaceae</taxon>
        <taxon>PACMAD clade</taxon>
        <taxon>Arundinoideae</taxon>
        <taxon>Arundineae</taxon>
        <taxon>Arundo</taxon>
    </lineage>
</organism>
<protein>
    <submittedName>
        <fullName evidence="2">Uncharacterized protein</fullName>
    </submittedName>
</protein>
<evidence type="ECO:0000313" key="2">
    <source>
        <dbReference type="EMBL" id="JAD31394.1"/>
    </source>
</evidence>